<evidence type="ECO:0000256" key="2">
    <source>
        <dbReference type="ARBA" id="ARBA00023082"/>
    </source>
</evidence>
<evidence type="ECO:0000259" key="4">
    <source>
        <dbReference type="Pfam" id="PF07638"/>
    </source>
</evidence>
<dbReference type="InterPro" id="IPR036388">
    <property type="entry name" value="WH-like_DNA-bd_sf"/>
</dbReference>
<gene>
    <name evidence="5" type="ordered locus">Acid_1367</name>
</gene>
<feature type="domain" description="RNA polymerase sigma-70 ECF-like HTH" evidence="4">
    <location>
        <begin position="2"/>
        <end position="162"/>
    </location>
</feature>
<sequence>MDELLPLVYRELRGLARGYLRHERPDHTLQPTALVHEAYLRLVDQTQAPGQSHVQFFAIAANLMRQILVNHARRHRAIKRGGGNKIALEEDMVLLQPLGVDLLALDEALRRLGELDERQGRIVELRFFGGLTEEEIAVVLGVSEITVKRDWRIARAVLNRQLGAGDPKRAQQP</sequence>
<keyword evidence="1" id="KW-0805">Transcription regulation</keyword>
<dbReference type="NCBIfam" id="TIGR02937">
    <property type="entry name" value="sigma70-ECF"/>
    <property type="match status" value="1"/>
</dbReference>
<dbReference type="GO" id="GO:0016987">
    <property type="term" value="F:sigma factor activity"/>
    <property type="evidence" value="ECO:0007669"/>
    <property type="project" value="UniProtKB-KW"/>
</dbReference>
<accession>Q029D1</accession>
<dbReference type="CDD" id="cd06171">
    <property type="entry name" value="Sigma70_r4"/>
    <property type="match status" value="1"/>
</dbReference>
<dbReference type="InterPro" id="IPR011517">
    <property type="entry name" value="RNA_pol_sigma70_ECF-like"/>
</dbReference>
<protein>
    <submittedName>
        <fullName evidence="5">RNA polymerase, sigma-24 subunit, ECF subfamily</fullName>
    </submittedName>
</protein>
<dbReference type="KEGG" id="sus:Acid_1367"/>
<dbReference type="PANTHER" id="PTHR43133:SF39">
    <property type="entry name" value="SIMILAR TO RNA POLYMERASE SIGMA-E FACTOR"/>
    <property type="match status" value="1"/>
</dbReference>
<name>Q029D1_SOLUE</name>
<dbReference type="Pfam" id="PF07638">
    <property type="entry name" value="Sigma70_ECF"/>
    <property type="match status" value="1"/>
</dbReference>
<dbReference type="EMBL" id="CP000473">
    <property type="protein sequence ID" value="ABJ82360.1"/>
    <property type="molecule type" value="Genomic_DNA"/>
</dbReference>
<proteinExistence type="predicted"/>
<keyword evidence="2" id="KW-0731">Sigma factor</keyword>
<dbReference type="PANTHER" id="PTHR43133">
    <property type="entry name" value="RNA POLYMERASE ECF-TYPE SIGMA FACTO"/>
    <property type="match status" value="1"/>
</dbReference>
<dbReference type="NCBIfam" id="TIGR02999">
    <property type="entry name" value="Sig-70_X6"/>
    <property type="match status" value="1"/>
</dbReference>
<organism evidence="5">
    <name type="scientific">Solibacter usitatus (strain Ellin6076)</name>
    <dbReference type="NCBI Taxonomy" id="234267"/>
    <lineage>
        <taxon>Bacteria</taxon>
        <taxon>Pseudomonadati</taxon>
        <taxon>Acidobacteriota</taxon>
        <taxon>Terriglobia</taxon>
        <taxon>Bryobacterales</taxon>
        <taxon>Solibacteraceae</taxon>
        <taxon>Candidatus Solibacter</taxon>
    </lineage>
</organism>
<dbReference type="HOGENOM" id="CLU_102127_0_0_0"/>
<evidence type="ECO:0000313" key="5">
    <source>
        <dbReference type="EMBL" id="ABJ82360.1"/>
    </source>
</evidence>
<dbReference type="GO" id="GO:0006352">
    <property type="term" value="P:DNA-templated transcription initiation"/>
    <property type="evidence" value="ECO:0007669"/>
    <property type="project" value="InterPro"/>
</dbReference>
<dbReference type="Gene3D" id="1.10.10.10">
    <property type="entry name" value="Winged helix-like DNA-binding domain superfamily/Winged helix DNA-binding domain"/>
    <property type="match status" value="1"/>
</dbReference>
<evidence type="ECO:0000256" key="3">
    <source>
        <dbReference type="ARBA" id="ARBA00023163"/>
    </source>
</evidence>
<reference evidence="5" key="1">
    <citation type="submission" date="2006-10" db="EMBL/GenBank/DDBJ databases">
        <title>Complete sequence of Solibacter usitatus Ellin6076.</title>
        <authorList>
            <consortium name="US DOE Joint Genome Institute"/>
            <person name="Copeland A."/>
            <person name="Lucas S."/>
            <person name="Lapidus A."/>
            <person name="Barry K."/>
            <person name="Detter J.C."/>
            <person name="Glavina del Rio T."/>
            <person name="Hammon N."/>
            <person name="Israni S."/>
            <person name="Dalin E."/>
            <person name="Tice H."/>
            <person name="Pitluck S."/>
            <person name="Thompson L.S."/>
            <person name="Brettin T."/>
            <person name="Bruce D."/>
            <person name="Han C."/>
            <person name="Tapia R."/>
            <person name="Gilna P."/>
            <person name="Schmutz J."/>
            <person name="Larimer F."/>
            <person name="Land M."/>
            <person name="Hauser L."/>
            <person name="Kyrpides N."/>
            <person name="Mikhailova N."/>
            <person name="Janssen P.H."/>
            <person name="Kuske C.R."/>
            <person name="Richardson P."/>
        </authorList>
    </citation>
    <scope>NUCLEOTIDE SEQUENCE</scope>
    <source>
        <strain evidence="5">Ellin6076</strain>
    </source>
</reference>
<evidence type="ECO:0000256" key="1">
    <source>
        <dbReference type="ARBA" id="ARBA00023015"/>
    </source>
</evidence>
<dbReference type="STRING" id="234267.Acid_1367"/>
<dbReference type="InterPro" id="IPR053812">
    <property type="entry name" value="HTH_Sigma70_ECF-like"/>
</dbReference>
<dbReference type="InterPro" id="IPR039425">
    <property type="entry name" value="RNA_pol_sigma-70-like"/>
</dbReference>
<dbReference type="SUPFAM" id="SSF88659">
    <property type="entry name" value="Sigma3 and sigma4 domains of RNA polymerase sigma factors"/>
    <property type="match status" value="1"/>
</dbReference>
<dbReference type="eggNOG" id="COG1595">
    <property type="taxonomic scope" value="Bacteria"/>
</dbReference>
<dbReference type="InterPro" id="IPR013324">
    <property type="entry name" value="RNA_pol_sigma_r3/r4-like"/>
</dbReference>
<keyword evidence="3" id="KW-0804">Transcription</keyword>
<dbReference type="AlphaFoldDB" id="Q029D1"/>
<dbReference type="InParanoid" id="Q029D1"/>
<dbReference type="InterPro" id="IPR014284">
    <property type="entry name" value="RNA_pol_sigma-70_dom"/>
</dbReference>